<organism evidence="1 2">
    <name type="scientific">Araneus ventricosus</name>
    <name type="common">Orbweaver spider</name>
    <name type="synonym">Epeira ventricosa</name>
    <dbReference type="NCBI Taxonomy" id="182803"/>
    <lineage>
        <taxon>Eukaryota</taxon>
        <taxon>Metazoa</taxon>
        <taxon>Ecdysozoa</taxon>
        <taxon>Arthropoda</taxon>
        <taxon>Chelicerata</taxon>
        <taxon>Arachnida</taxon>
        <taxon>Araneae</taxon>
        <taxon>Araneomorphae</taxon>
        <taxon>Entelegynae</taxon>
        <taxon>Araneoidea</taxon>
        <taxon>Araneidae</taxon>
        <taxon>Araneus</taxon>
    </lineage>
</organism>
<evidence type="ECO:0000313" key="2">
    <source>
        <dbReference type="Proteomes" id="UP000499080"/>
    </source>
</evidence>
<keyword evidence="2" id="KW-1185">Reference proteome</keyword>
<dbReference type="AlphaFoldDB" id="A0A4Y2RWW1"/>
<evidence type="ECO:0000313" key="1">
    <source>
        <dbReference type="EMBL" id="GBN80332.1"/>
    </source>
</evidence>
<dbReference type="EMBL" id="BGPR01018857">
    <property type="protein sequence ID" value="GBN80332.1"/>
    <property type="molecule type" value="Genomic_DNA"/>
</dbReference>
<reference evidence="1 2" key="1">
    <citation type="journal article" date="2019" name="Sci. Rep.">
        <title>Orb-weaving spider Araneus ventricosus genome elucidates the spidroin gene catalogue.</title>
        <authorList>
            <person name="Kono N."/>
            <person name="Nakamura H."/>
            <person name="Ohtoshi R."/>
            <person name="Moran D.A.P."/>
            <person name="Shinohara A."/>
            <person name="Yoshida Y."/>
            <person name="Fujiwara M."/>
            <person name="Mori M."/>
            <person name="Tomita M."/>
            <person name="Arakawa K."/>
        </authorList>
    </citation>
    <scope>NUCLEOTIDE SEQUENCE [LARGE SCALE GENOMIC DNA]</scope>
</reference>
<protein>
    <submittedName>
        <fullName evidence="1">Uncharacterized protein</fullName>
    </submittedName>
</protein>
<name>A0A4Y2RWW1_ARAVE</name>
<dbReference type="Proteomes" id="UP000499080">
    <property type="component" value="Unassembled WGS sequence"/>
</dbReference>
<comment type="caution">
    <text evidence="1">The sequence shown here is derived from an EMBL/GenBank/DDBJ whole genome shotgun (WGS) entry which is preliminary data.</text>
</comment>
<accession>A0A4Y2RWW1</accession>
<gene>
    <name evidence="1" type="ORF">AVEN_27728_1</name>
</gene>
<proteinExistence type="predicted"/>
<sequence>MVTNHGLCPHYLKDSNSTCNFIDVERSRRWNQHYILVPITLSEKSLIARMMSISQILQDLKKIRPNESSSIVVVINRTSLKKSLSTFHSLIRIRAQLVPFLL</sequence>